<evidence type="ECO:0000313" key="2">
    <source>
        <dbReference type="EMBL" id="OHU91923.1"/>
    </source>
</evidence>
<sequence>MKIAVIGATGWIGSTIVGEALAQGHQVIAISREVVPTDNSNVVVRPLDLLATMGLKEAVLGADIVISAIGGRAAGNHEIVVNTAQRLLDELPQLGIARLLWVGGAGSLITSSGESLLSSPNFPPEHKDEAIAQGQALDVFKNTRSELDWVFVSPAAQIFLGERTGTYRVGGDQLLLDTQGNSTISVQDYAKALVDEAQNSVYHRQRIGIAY</sequence>
<dbReference type="EMBL" id="MKJU01000022">
    <property type="protein sequence ID" value="OHU91923.1"/>
    <property type="molecule type" value="Genomic_DNA"/>
</dbReference>
<dbReference type="GO" id="GO:0016646">
    <property type="term" value="F:oxidoreductase activity, acting on the CH-NH group of donors, NAD or NADP as acceptor"/>
    <property type="evidence" value="ECO:0007669"/>
    <property type="project" value="TreeGrafter"/>
</dbReference>
<feature type="domain" description="NAD(P)-binding" evidence="1">
    <location>
        <begin position="7"/>
        <end position="198"/>
    </location>
</feature>
<dbReference type="InterPro" id="IPR016040">
    <property type="entry name" value="NAD(P)-bd_dom"/>
</dbReference>
<dbReference type="Proteomes" id="UP000179786">
    <property type="component" value="Unassembled WGS sequence"/>
</dbReference>
<protein>
    <submittedName>
        <fullName evidence="2">NAD-dependent dehydratase</fullName>
    </submittedName>
</protein>
<dbReference type="RefSeq" id="WP_070983702.1">
    <property type="nucleotide sequence ID" value="NZ_MKJU01000022.1"/>
</dbReference>
<keyword evidence="3" id="KW-1185">Reference proteome</keyword>
<dbReference type="AlphaFoldDB" id="A0A1S1N016"/>
<dbReference type="Pfam" id="PF13460">
    <property type="entry name" value="NAD_binding_10"/>
    <property type="match status" value="1"/>
</dbReference>
<dbReference type="OrthoDB" id="7352421at2"/>
<dbReference type="PANTHER" id="PTHR43355">
    <property type="entry name" value="FLAVIN REDUCTASE (NADPH)"/>
    <property type="match status" value="1"/>
</dbReference>
<evidence type="ECO:0000313" key="3">
    <source>
        <dbReference type="Proteomes" id="UP000179786"/>
    </source>
</evidence>
<evidence type="ECO:0000259" key="1">
    <source>
        <dbReference type="Pfam" id="PF13460"/>
    </source>
</evidence>
<comment type="caution">
    <text evidence="2">The sequence shown here is derived from an EMBL/GenBank/DDBJ whole genome shotgun (WGS) entry which is preliminary data.</text>
</comment>
<dbReference type="InterPro" id="IPR036291">
    <property type="entry name" value="NAD(P)-bd_dom_sf"/>
</dbReference>
<name>A0A1S1N016_9GAMM</name>
<proteinExistence type="predicted"/>
<dbReference type="STRING" id="1859457.BET10_06165"/>
<organism evidence="2 3">
    <name type="scientific">Pseudoalteromonas amylolytica</name>
    <dbReference type="NCBI Taxonomy" id="1859457"/>
    <lineage>
        <taxon>Bacteria</taxon>
        <taxon>Pseudomonadati</taxon>
        <taxon>Pseudomonadota</taxon>
        <taxon>Gammaproteobacteria</taxon>
        <taxon>Alteromonadales</taxon>
        <taxon>Pseudoalteromonadaceae</taxon>
        <taxon>Pseudoalteromonas</taxon>
    </lineage>
</organism>
<dbReference type="InterPro" id="IPR051606">
    <property type="entry name" value="Polyketide_Oxido-like"/>
</dbReference>
<accession>A0A1S1N016</accession>
<gene>
    <name evidence="2" type="ORF">BET10_06165</name>
</gene>
<dbReference type="SUPFAM" id="SSF51735">
    <property type="entry name" value="NAD(P)-binding Rossmann-fold domains"/>
    <property type="match status" value="1"/>
</dbReference>
<dbReference type="Gene3D" id="3.40.50.720">
    <property type="entry name" value="NAD(P)-binding Rossmann-like Domain"/>
    <property type="match status" value="1"/>
</dbReference>
<reference evidence="2 3" key="1">
    <citation type="submission" date="2016-09" db="EMBL/GenBank/DDBJ databases">
        <title>Pseudoalteromonas amylolytica sp. nov., isolated from the surface seawater.</title>
        <authorList>
            <person name="Wu Y.-H."/>
            <person name="Cheng H."/>
            <person name="Jin X.-B."/>
            <person name="Wang C.-S."/>
            <person name="Xu X.-W."/>
        </authorList>
    </citation>
    <scope>NUCLEOTIDE SEQUENCE [LARGE SCALE GENOMIC DNA]</scope>
    <source>
        <strain evidence="2 3">JW1</strain>
    </source>
</reference>
<dbReference type="PANTHER" id="PTHR43355:SF2">
    <property type="entry name" value="FLAVIN REDUCTASE (NADPH)"/>
    <property type="match status" value="1"/>
</dbReference>